<accession>A0A5Q0UFG8</accession>
<dbReference type="RefSeq" id="WP_153549849.1">
    <property type="nucleotide sequence ID" value="NZ_CP040089.1"/>
</dbReference>
<dbReference type="Proteomes" id="UP000377803">
    <property type="component" value="Chromosome"/>
</dbReference>
<dbReference type="AlphaFoldDB" id="A0A5Q0UFG8"/>
<dbReference type="InterPro" id="IPR036249">
    <property type="entry name" value="Thioredoxin-like_sf"/>
</dbReference>
<organism evidence="3 4">
    <name type="scientific">Candidatus Nanohalobium constans</name>
    <dbReference type="NCBI Taxonomy" id="2565781"/>
    <lineage>
        <taxon>Archaea</taxon>
        <taxon>Candidatus Nanohalarchaeota</taxon>
        <taxon>Candidatus Nanohalobia</taxon>
        <taxon>Candidatus Nanohalobiales</taxon>
        <taxon>Candidatus Nanohalobiaceae</taxon>
        <taxon>Candidatus Nanohalobium</taxon>
    </lineage>
</organism>
<dbReference type="Gene3D" id="3.40.30.10">
    <property type="entry name" value="Glutaredoxin"/>
    <property type="match status" value="1"/>
</dbReference>
<dbReference type="EMBL" id="CP040089">
    <property type="protein sequence ID" value="QGA80111.1"/>
    <property type="molecule type" value="Genomic_DNA"/>
</dbReference>
<dbReference type="SUPFAM" id="SSF52833">
    <property type="entry name" value="Thioredoxin-like"/>
    <property type="match status" value="1"/>
</dbReference>
<keyword evidence="1" id="KW-1133">Transmembrane helix</keyword>
<evidence type="ECO:0000313" key="3">
    <source>
        <dbReference type="EMBL" id="QGA80111.1"/>
    </source>
</evidence>
<proteinExistence type="predicted"/>
<sequence>MVKRNFDWEYVVIGLLTTVILIGTIFLAGKQLSDHKVGALEQEIQEIEVDQRSQLLSYQLSTESNPSCNAMKKWVNGTVKESQELRKDVAQYENSRKIKNSKYSVLKKRYMNLLVQNLLQVKRLEENCQQNYTEVVYFYSNDCQTCKDQGAVLSQTARNSNNTVIYPLDTSLNMDTINYLETKYGVEEYPALVIDEKLYTGFRGRNDLNQIIENSSE</sequence>
<evidence type="ECO:0000313" key="4">
    <source>
        <dbReference type="Proteomes" id="UP000377803"/>
    </source>
</evidence>
<gene>
    <name evidence="3" type="ORF">LC1Nh_0207</name>
</gene>
<dbReference type="GeneID" id="42364588"/>
<protein>
    <submittedName>
        <fullName evidence="3">Thioredoxin domain-containing protein</fullName>
    </submittedName>
</protein>
<reference evidence="4" key="1">
    <citation type="submission" date="2019-05" db="EMBL/GenBank/DDBJ databases">
        <title>Candidatus Nanohalobium constans, a novel model system to study the DPANN nano-sized archaea: genomic and physiological characterization of a nanoarchaeon co-cultured with its chitinotrophic host.</title>
        <authorList>
            <person name="La Cono V."/>
            <person name="Arcadi E."/>
            <person name="Crisafi F."/>
            <person name="Denaro R."/>
            <person name="La Spada G."/>
            <person name="Messina E."/>
            <person name="Smedile F."/>
            <person name="Toshchakov S.V."/>
            <person name="Shevchenko M.A."/>
            <person name="Golyshin P.N."/>
            <person name="Golyshina O.V."/>
            <person name="Ferrer M."/>
            <person name="Rohde M."/>
            <person name="Mushegian A."/>
            <person name="Sorokin D.Y."/>
            <person name="Giuliano L."/>
            <person name="Yakimov M.M."/>
        </authorList>
    </citation>
    <scope>NUCLEOTIDE SEQUENCE [LARGE SCALE GENOMIC DNA]</scope>
    <source>
        <strain evidence="4">LC1Nh</strain>
    </source>
</reference>
<dbReference type="KEGG" id="ncon:LC1Nh_0207"/>
<dbReference type="Pfam" id="PF00085">
    <property type="entry name" value="Thioredoxin"/>
    <property type="match status" value="1"/>
</dbReference>
<keyword evidence="4" id="KW-1185">Reference proteome</keyword>
<feature type="domain" description="Thioredoxin" evidence="2">
    <location>
        <begin position="124"/>
        <end position="211"/>
    </location>
</feature>
<keyword evidence="1" id="KW-0472">Membrane</keyword>
<feature type="transmembrane region" description="Helical" evidence="1">
    <location>
        <begin position="12"/>
        <end position="29"/>
    </location>
</feature>
<name>A0A5Q0UFG8_9ARCH</name>
<dbReference type="InterPro" id="IPR013766">
    <property type="entry name" value="Thioredoxin_domain"/>
</dbReference>
<keyword evidence="1" id="KW-0812">Transmembrane</keyword>
<evidence type="ECO:0000256" key="1">
    <source>
        <dbReference type="SAM" id="Phobius"/>
    </source>
</evidence>
<evidence type="ECO:0000259" key="2">
    <source>
        <dbReference type="Pfam" id="PF00085"/>
    </source>
</evidence>